<reference evidence="2 3" key="1">
    <citation type="journal article" date="2016" name="Nat. Commun.">
        <title>Thousands of microbial genomes shed light on interconnected biogeochemical processes in an aquifer system.</title>
        <authorList>
            <person name="Anantharaman K."/>
            <person name="Brown C.T."/>
            <person name="Hug L.A."/>
            <person name="Sharon I."/>
            <person name="Castelle C.J."/>
            <person name="Probst A.J."/>
            <person name="Thomas B.C."/>
            <person name="Singh A."/>
            <person name="Wilkins M.J."/>
            <person name="Karaoz U."/>
            <person name="Brodie E.L."/>
            <person name="Williams K.H."/>
            <person name="Hubbard S.S."/>
            <person name="Banfield J.F."/>
        </authorList>
    </citation>
    <scope>NUCLEOTIDE SEQUENCE [LARGE SCALE GENOMIC DNA]</scope>
</reference>
<keyword evidence="1" id="KW-0812">Transmembrane</keyword>
<feature type="transmembrane region" description="Helical" evidence="1">
    <location>
        <begin position="36"/>
        <end position="55"/>
    </location>
</feature>
<gene>
    <name evidence="2" type="ORF">A2519_13045</name>
</gene>
<feature type="transmembrane region" description="Helical" evidence="1">
    <location>
        <begin position="6"/>
        <end position="24"/>
    </location>
</feature>
<comment type="caution">
    <text evidence="2">The sequence shown here is derived from an EMBL/GenBank/DDBJ whole genome shotgun (WGS) entry which is preliminary data.</text>
</comment>
<evidence type="ECO:0008006" key="4">
    <source>
        <dbReference type="Google" id="ProtNLM"/>
    </source>
</evidence>
<organism evidence="2 3">
    <name type="scientific">Candidatus Raymondbacteria bacterium RIFOXYD12_FULL_49_13</name>
    <dbReference type="NCBI Taxonomy" id="1817890"/>
    <lineage>
        <taxon>Bacteria</taxon>
        <taxon>Raymondiibacteriota</taxon>
    </lineage>
</organism>
<evidence type="ECO:0000313" key="3">
    <source>
        <dbReference type="Proteomes" id="UP000179243"/>
    </source>
</evidence>
<evidence type="ECO:0000313" key="2">
    <source>
        <dbReference type="EMBL" id="OGK01321.1"/>
    </source>
</evidence>
<evidence type="ECO:0000256" key="1">
    <source>
        <dbReference type="SAM" id="Phobius"/>
    </source>
</evidence>
<dbReference type="InterPro" id="IPR019277">
    <property type="entry name" value="DUF2304"/>
</dbReference>
<name>A0A1F7F3V7_UNCRA</name>
<dbReference type="AlphaFoldDB" id="A0A1F7F3V7"/>
<feature type="transmembrane region" description="Helical" evidence="1">
    <location>
        <begin position="67"/>
        <end position="85"/>
    </location>
</feature>
<proteinExistence type="predicted"/>
<dbReference type="Proteomes" id="UP000179243">
    <property type="component" value="Unassembled WGS sequence"/>
</dbReference>
<dbReference type="EMBL" id="MFYX01000127">
    <property type="protein sequence ID" value="OGK01321.1"/>
    <property type="molecule type" value="Genomic_DNA"/>
</dbReference>
<dbReference type="Pfam" id="PF10066">
    <property type="entry name" value="DUF2304"/>
    <property type="match status" value="1"/>
</dbReference>
<sequence>MVETELRIIFGCIGIAFLLFIVELVRRRALIEKYSLIWLGVGVCTGLFGLFPAVFMTTARMLHMHHLTLVTLLLIIFLLLFSVHMSMVMTRLSRQVEELSRAIAIKRKDSIDA</sequence>
<keyword evidence="1" id="KW-0472">Membrane</keyword>
<accession>A0A1F7F3V7</accession>
<keyword evidence="1" id="KW-1133">Transmembrane helix</keyword>
<protein>
    <recommendedName>
        <fullName evidence="4">DUF2304 domain-containing protein</fullName>
    </recommendedName>
</protein>